<feature type="region of interest" description="Disordered" evidence="16">
    <location>
        <begin position="106"/>
        <end position="137"/>
    </location>
</feature>
<dbReference type="InterPro" id="IPR019798">
    <property type="entry name" value="Ser_HO-MeTrfase_PLP_BS"/>
</dbReference>
<comment type="catalytic activity">
    <reaction evidence="1 15">
        <text>(6R)-5,10-methylene-5,6,7,8-tetrahydrofolate + glycine + H2O = (6S)-5,6,7,8-tetrahydrofolate + L-serine</text>
        <dbReference type="Rhea" id="RHEA:15481"/>
        <dbReference type="ChEBI" id="CHEBI:15377"/>
        <dbReference type="ChEBI" id="CHEBI:15636"/>
        <dbReference type="ChEBI" id="CHEBI:33384"/>
        <dbReference type="ChEBI" id="CHEBI:57305"/>
        <dbReference type="ChEBI" id="CHEBI:57453"/>
        <dbReference type="EC" id="2.1.2.1"/>
    </reaction>
</comment>
<protein>
    <recommendedName>
        <fullName evidence="15">Serine hydroxymethyltransferase</fullName>
        <ecNumber evidence="15">2.1.2.1</ecNumber>
    </recommendedName>
</protein>
<dbReference type="OrthoDB" id="1405469at2759"/>
<dbReference type="EMBL" id="JAACJO010000017">
    <property type="protein sequence ID" value="KAF5349290.1"/>
    <property type="molecule type" value="Genomic_DNA"/>
</dbReference>
<feature type="domain" description="Protein kinase" evidence="17">
    <location>
        <begin position="149"/>
        <end position="550"/>
    </location>
</feature>
<evidence type="ECO:0000256" key="13">
    <source>
        <dbReference type="ARBA" id="ARBA00048679"/>
    </source>
</evidence>
<dbReference type="EC" id="2.1.2.1" evidence="15"/>
<keyword evidence="11 15" id="KW-0663">Pyridoxal phosphate</keyword>
<evidence type="ECO:0000256" key="2">
    <source>
        <dbReference type="ARBA" id="ARBA00001933"/>
    </source>
</evidence>
<dbReference type="Gene3D" id="3.30.200.20">
    <property type="entry name" value="Phosphorylase Kinase, domain 1"/>
    <property type="match status" value="1"/>
</dbReference>
<gene>
    <name evidence="18" type="ORF">D9756_009363</name>
</gene>
<dbReference type="GO" id="GO:0019264">
    <property type="term" value="P:glycine biosynthetic process from serine"/>
    <property type="evidence" value="ECO:0007669"/>
    <property type="project" value="InterPro"/>
</dbReference>
<dbReference type="FunFam" id="3.30.200.20:FF:000306">
    <property type="entry name" value="IKS protein kinase"/>
    <property type="match status" value="1"/>
</dbReference>
<dbReference type="PANTHER" id="PTHR11680:SF35">
    <property type="entry name" value="SERINE HYDROXYMETHYLTRANSFERASE 1"/>
    <property type="match status" value="1"/>
</dbReference>
<dbReference type="Pfam" id="PF00069">
    <property type="entry name" value="Pkinase"/>
    <property type="match status" value="2"/>
</dbReference>
<dbReference type="InterPro" id="IPR039429">
    <property type="entry name" value="SHMT-like_dom"/>
</dbReference>
<dbReference type="SMART" id="SM00220">
    <property type="entry name" value="S_TKc"/>
    <property type="match status" value="1"/>
</dbReference>
<sequence length="1170" mass="130077">MSNESPFPSPPRGMIALPAASEQDWQPILHSSNQVVLWNPKSHALSISRFSNNHGLTVQDNACPYCRRVLPDGFEHDTSEHTDYDAADPTQHTRRPEYFQLLSVANESTSGPPPLTAHEDNEHTGSQEEGTSRAFPPNTMAEGYFDRFFQEEYKLGMGANGSVFLCQHMLDGNSLGHFAVKKIAVGESHSYLLNILREVRLLERLHHPNIITYHHAWLETCQFSSFGPRVPTLHVLMQWAEGGSLDDFIDIRLGRGSPHVHINPFGAFPPSPTPETSTAVPESRSSSSDMLPPIPDVHSRSARIRAFRAYQRASPAEQERMRRETLVTNGRIPGRRTQSLKAVHLLSADEVKSLFRDVVEGLHFLHDRSILHLDLKPGNVLLTWDEGKLIPRAMLSDFGTSRDMIASNPVRSGNTGTLEYSSPESLPSPHTGVLYEINSKSDMWSLGMILHKLLFFKLPYRYAADGDRDDDLSGPQRTERRSRLGESEKLERLEQEVRSYPGANPDFATAFEARRLSSNFLILLEGLLNKVPNTRPSCGRISQAIKEGKLDPLKENLNPSSLSSLIPLKRDSFGMDAIIESSPDSDVQGELQEQLQETRDIAFVSDSDDTSGSTPPRKSPILGLPSPADSFDSVDGTQNDTQATTLRARWRKRVLRLLARHREPLTRLMKSSVLVGKSLNHVFELVWFSSAVDSTPDYNRSLYTPLAELDPEVKELIDQETWRQYTGLELIASENLTGLATMEATGSIFTNKYSEGTPSARYYGGTEYIDKLEKLCQKRALAAFNLDPEKWGVNVQPYSGSTANFAVMTALIKPHDRLMGLRLCDGGHVTHGHYTSAQRKLSAASVYFESHPYSVKPETSMVDYISLASQAKICRPRLIICGASAYPRDWNYATIREVADNVGAWVMADIAHLSGLVAAQEVNDPFEYCDIVTTTTHKTLRGPRAGLIFFRKNHPRAPDLERRINETVSPICQSGPHNNTIAAVATSLLQVCRPEWKAYAKQVILNAQTLAEALKAYGYTLVTDGTDTHLIIWDLRPQDLTGSKVQALCDLLGIAINKTAVSDDTSAHAPHGIRLGTSALTSRDMNEDAIKIVAGFLHRAIQLASLLQQEAGTKILKDFARVATCQEGSNQGHVQVKQLRQEVRTFAMKWPLPGVDVTKLKQPAGYFEVC</sequence>
<dbReference type="InterPro" id="IPR000719">
    <property type="entry name" value="Prot_kinase_dom"/>
</dbReference>
<dbReference type="InterPro" id="IPR015422">
    <property type="entry name" value="PyrdxlP-dep_Trfase_small"/>
</dbReference>
<reference evidence="18 19" key="1">
    <citation type="journal article" date="2020" name="ISME J.">
        <title>Uncovering the hidden diversity of litter-decomposition mechanisms in mushroom-forming fungi.</title>
        <authorList>
            <person name="Floudas D."/>
            <person name="Bentzer J."/>
            <person name="Ahren D."/>
            <person name="Johansson T."/>
            <person name="Persson P."/>
            <person name="Tunlid A."/>
        </authorList>
    </citation>
    <scope>NUCLEOTIDE SEQUENCE [LARGE SCALE GENOMIC DNA]</scope>
    <source>
        <strain evidence="18 19">CBS 146.42</strain>
    </source>
</reference>
<evidence type="ECO:0000256" key="9">
    <source>
        <dbReference type="ARBA" id="ARBA00022777"/>
    </source>
</evidence>
<dbReference type="SUPFAM" id="SSF53383">
    <property type="entry name" value="PLP-dependent transferases"/>
    <property type="match status" value="1"/>
</dbReference>
<evidence type="ECO:0000256" key="6">
    <source>
        <dbReference type="ARBA" id="ARBA00022563"/>
    </source>
</evidence>
<evidence type="ECO:0000256" key="7">
    <source>
        <dbReference type="ARBA" id="ARBA00022679"/>
    </source>
</evidence>
<dbReference type="GO" id="GO:0035999">
    <property type="term" value="P:tetrahydrofolate interconversion"/>
    <property type="evidence" value="ECO:0007669"/>
    <property type="project" value="UniProtKB-UniPathway"/>
</dbReference>
<keyword evidence="7 15" id="KW-0808">Transferase</keyword>
<dbReference type="PROSITE" id="PS50011">
    <property type="entry name" value="PROTEIN_KINASE_DOM"/>
    <property type="match status" value="1"/>
</dbReference>
<dbReference type="GO" id="GO:0005739">
    <property type="term" value="C:mitochondrion"/>
    <property type="evidence" value="ECO:0007669"/>
    <property type="project" value="TreeGrafter"/>
</dbReference>
<keyword evidence="5" id="KW-0723">Serine/threonine-protein kinase</keyword>
<comment type="catalytic activity">
    <reaction evidence="12">
        <text>L-threonyl-[protein] + ATP = O-phospho-L-threonyl-[protein] + ADP + H(+)</text>
        <dbReference type="Rhea" id="RHEA:46608"/>
        <dbReference type="Rhea" id="RHEA-COMP:11060"/>
        <dbReference type="Rhea" id="RHEA-COMP:11605"/>
        <dbReference type="ChEBI" id="CHEBI:15378"/>
        <dbReference type="ChEBI" id="CHEBI:30013"/>
        <dbReference type="ChEBI" id="CHEBI:30616"/>
        <dbReference type="ChEBI" id="CHEBI:61977"/>
        <dbReference type="ChEBI" id="CHEBI:456216"/>
        <dbReference type="EC" id="2.7.11.1"/>
    </reaction>
</comment>
<name>A0A8H5CWP1_9AGAR</name>
<keyword evidence="19" id="KW-1185">Reference proteome</keyword>
<keyword evidence="6 15" id="KW-0554">One-carbon metabolism</keyword>
<dbReference type="InterPro" id="IPR001085">
    <property type="entry name" value="Ser_HO-MeTrfase"/>
</dbReference>
<dbReference type="GO" id="GO:0005524">
    <property type="term" value="F:ATP binding"/>
    <property type="evidence" value="ECO:0007669"/>
    <property type="project" value="UniProtKB-UniRule"/>
</dbReference>
<keyword evidence="8 14" id="KW-0547">Nucleotide-binding</keyword>
<dbReference type="Pfam" id="PF00464">
    <property type="entry name" value="SHMT"/>
    <property type="match status" value="1"/>
</dbReference>
<dbReference type="FunFam" id="3.40.640.10:FF:000097">
    <property type="entry name" value="Serine hydroxymethyltransferase"/>
    <property type="match status" value="1"/>
</dbReference>
<dbReference type="NCBIfam" id="NF000586">
    <property type="entry name" value="PRK00011.1"/>
    <property type="match status" value="1"/>
</dbReference>
<comment type="pathway">
    <text evidence="3 15">One-carbon metabolism; tetrahydrofolate interconversion.</text>
</comment>
<evidence type="ECO:0000256" key="16">
    <source>
        <dbReference type="SAM" id="MobiDB-lite"/>
    </source>
</evidence>
<comment type="caution">
    <text evidence="18">The sequence shown here is derived from an EMBL/GenBank/DDBJ whole genome shotgun (WGS) entry which is preliminary data.</text>
</comment>
<dbReference type="InterPro" id="IPR015424">
    <property type="entry name" value="PyrdxlP-dep_Trfase"/>
</dbReference>
<evidence type="ECO:0000256" key="8">
    <source>
        <dbReference type="ARBA" id="ARBA00022741"/>
    </source>
</evidence>
<dbReference type="PROSITE" id="PS00096">
    <property type="entry name" value="SHMT"/>
    <property type="match status" value="1"/>
</dbReference>
<evidence type="ECO:0000256" key="11">
    <source>
        <dbReference type="ARBA" id="ARBA00022898"/>
    </source>
</evidence>
<evidence type="ECO:0000256" key="4">
    <source>
        <dbReference type="ARBA" id="ARBA00006376"/>
    </source>
</evidence>
<feature type="region of interest" description="Disordered" evidence="16">
    <location>
        <begin position="600"/>
        <end position="640"/>
    </location>
</feature>
<feature type="region of interest" description="Disordered" evidence="16">
    <location>
        <begin position="264"/>
        <end position="295"/>
    </location>
</feature>
<dbReference type="GO" id="GO:0030170">
    <property type="term" value="F:pyridoxal phosphate binding"/>
    <property type="evidence" value="ECO:0007669"/>
    <property type="project" value="InterPro"/>
</dbReference>
<feature type="compositionally biased region" description="Basic and acidic residues" evidence="16">
    <location>
        <begin position="117"/>
        <end position="126"/>
    </location>
</feature>
<feature type="compositionally biased region" description="Basic and acidic residues" evidence="16">
    <location>
        <begin position="477"/>
        <end position="486"/>
    </location>
</feature>
<comment type="cofactor">
    <cofactor evidence="2 15">
        <name>pyridoxal 5'-phosphate</name>
        <dbReference type="ChEBI" id="CHEBI:597326"/>
    </cofactor>
</comment>
<dbReference type="InterPro" id="IPR011009">
    <property type="entry name" value="Kinase-like_dom_sf"/>
</dbReference>
<feature type="binding site" evidence="14">
    <location>
        <position position="182"/>
    </location>
    <ligand>
        <name>ATP</name>
        <dbReference type="ChEBI" id="CHEBI:30616"/>
    </ligand>
</feature>
<dbReference type="PROSITE" id="PS00107">
    <property type="entry name" value="PROTEIN_KINASE_ATP"/>
    <property type="match status" value="1"/>
</dbReference>
<dbReference type="HAMAP" id="MF_00051">
    <property type="entry name" value="SHMT"/>
    <property type="match status" value="1"/>
</dbReference>
<dbReference type="CDD" id="cd00378">
    <property type="entry name" value="SHMT"/>
    <property type="match status" value="1"/>
</dbReference>
<dbReference type="Gene3D" id="3.40.640.10">
    <property type="entry name" value="Type I PLP-dependent aspartate aminotransferase-like (Major domain)"/>
    <property type="match status" value="1"/>
</dbReference>
<evidence type="ECO:0000313" key="19">
    <source>
        <dbReference type="Proteomes" id="UP000559027"/>
    </source>
</evidence>
<comment type="similarity">
    <text evidence="4 15">Belongs to the SHMT family.</text>
</comment>
<dbReference type="PANTHER" id="PTHR11680">
    <property type="entry name" value="SERINE HYDROXYMETHYLTRANSFERASE"/>
    <property type="match status" value="1"/>
</dbReference>
<evidence type="ECO:0000256" key="10">
    <source>
        <dbReference type="ARBA" id="ARBA00022840"/>
    </source>
</evidence>
<comment type="function">
    <text evidence="15">Interconversion of serine and glycine.</text>
</comment>
<proteinExistence type="inferred from homology"/>
<dbReference type="UniPathway" id="UPA00193"/>
<evidence type="ECO:0000256" key="15">
    <source>
        <dbReference type="RuleBase" id="RU000585"/>
    </source>
</evidence>
<feature type="region of interest" description="Disordered" evidence="16">
    <location>
        <begin position="467"/>
        <end position="486"/>
    </location>
</feature>
<keyword evidence="10 14" id="KW-0067">ATP-binding</keyword>
<organism evidence="18 19">
    <name type="scientific">Leucocoprinus leucothites</name>
    <dbReference type="NCBI Taxonomy" id="201217"/>
    <lineage>
        <taxon>Eukaryota</taxon>
        <taxon>Fungi</taxon>
        <taxon>Dikarya</taxon>
        <taxon>Basidiomycota</taxon>
        <taxon>Agaricomycotina</taxon>
        <taxon>Agaricomycetes</taxon>
        <taxon>Agaricomycetidae</taxon>
        <taxon>Agaricales</taxon>
        <taxon>Agaricineae</taxon>
        <taxon>Agaricaceae</taxon>
        <taxon>Leucocoprinus</taxon>
    </lineage>
</organism>
<dbReference type="Gene3D" id="1.10.510.10">
    <property type="entry name" value="Transferase(Phosphotransferase) domain 1"/>
    <property type="match status" value="1"/>
</dbReference>
<feature type="compositionally biased region" description="Polar residues" evidence="16">
    <location>
        <begin position="274"/>
        <end position="289"/>
    </location>
</feature>
<dbReference type="InterPro" id="IPR008271">
    <property type="entry name" value="Ser/Thr_kinase_AS"/>
</dbReference>
<evidence type="ECO:0000256" key="5">
    <source>
        <dbReference type="ARBA" id="ARBA00022527"/>
    </source>
</evidence>
<evidence type="ECO:0000256" key="1">
    <source>
        <dbReference type="ARBA" id="ARBA00001528"/>
    </source>
</evidence>
<dbReference type="AlphaFoldDB" id="A0A8H5CWP1"/>
<dbReference type="SUPFAM" id="SSF56112">
    <property type="entry name" value="Protein kinase-like (PK-like)"/>
    <property type="match status" value="1"/>
</dbReference>
<accession>A0A8H5CWP1</accession>
<evidence type="ECO:0000256" key="3">
    <source>
        <dbReference type="ARBA" id="ARBA00004777"/>
    </source>
</evidence>
<evidence type="ECO:0000313" key="18">
    <source>
        <dbReference type="EMBL" id="KAF5349290.1"/>
    </source>
</evidence>
<dbReference type="GO" id="GO:0004674">
    <property type="term" value="F:protein serine/threonine kinase activity"/>
    <property type="evidence" value="ECO:0007669"/>
    <property type="project" value="UniProtKB-KW"/>
</dbReference>
<dbReference type="InterPro" id="IPR015421">
    <property type="entry name" value="PyrdxlP-dep_Trfase_major"/>
</dbReference>
<dbReference type="GO" id="GO:0004372">
    <property type="term" value="F:glycine hydroxymethyltransferase activity"/>
    <property type="evidence" value="ECO:0007669"/>
    <property type="project" value="UniProtKB-EC"/>
</dbReference>
<keyword evidence="9" id="KW-0418">Kinase</keyword>
<dbReference type="InterPro" id="IPR017441">
    <property type="entry name" value="Protein_kinase_ATP_BS"/>
</dbReference>
<dbReference type="Proteomes" id="UP000559027">
    <property type="component" value="Unassembled WGS sequence"/>
</dbReference>
<evidence type="ECO:0000256" key="12">
    <source>
        <dbReference type="ARBA" id="ARBA00047899"/>
    </source>
</evidence>
<comment type="catalytic activity">
    <reaction evidence="13">
        <text>L-seryl-[protein] + ATP = O-phospho-L-seryl-[protein] + ADP + H(+)</text>
        <dbReference type="Rhea" id="RHEA:17989"/>
        <dbReference type="Rhea" id="RHEA-COMP:9863"/>
        <dbReference type="Rhea" id="RHEA-COMP:11604"/>
        <dbReference type="ChEBI" id="CHEBI:15378"/>
        <dbReference type="ChEBI" id="CHEBI:29999"/>
        <dbReference type="ChEBI" id="CHEBI:30616"/>
        <dbReference type="ChEBI" id="CHEBI:83421"/>
        <dbReference type="ChEBI" id="CHEBI:456216"/>
        <dbReference type="EC" id="2.7.11.1"/>
    </reaction>
</comment>
<evidence type="ECO:0000256" key="14">
    <source>
        <dbReference type="PROSITE-ProRule" id="PRU10141"/>
    </source>
</evidence>
<evidence type="ECO:0000259" key="17">
    <source>
        <dbReference type="PROSITE" id="PS50011"/>
    </source>
</evidence>
<dbReference type="InterPro" id="IPR049943">
    <property type="entry name" value="Ser_HO-MeTrfase-like"/>
</dbReference>
<dbReference type="Gene3D" id="3.90.1150.10">
    <property type="entry name" value="Aspartate Aminotransferase, domain 1"/>
    <property type="match status" value="1"/>
</dbReference>
<dbReference type="PROSITE" id="PS00108">
    <property type="entry name" value="PROTEIN_KINASE_ST"/>
    <property type="match status" value="1"/>
</dbReference>